<dbReference type="AlphaFoldDB" id="D3T186"/>
<dbReference type="Proteomes" id="UP000001879">
    <property type="component" value="Plasmid pNMAG01"/>
</dbReference>
<dbReference type="RefSeq" id="WP_004214295.1">
    <property type="nucleotide sequence ID" value="NC_013923.1"/>
</dbReference>
<feature type="transmembrane region" description="Helical" evidence="1">
    <location>
        <begin position="7"/>
        <end position="29"/>
    </location>
</feature>
<keyword evidence="1" id="KW-1133">Transmembrane helix</keyword>
<dbReference type="KEGG" id="nmg:Nmag_3804"/>
<keyword evidence="4" id="KW-1185">Reference proteome</keyword>
<reference evidence="2 4" key="2">
    <citation type="journal article" date="2012" name="BMC Genomics">
        <title>A comparative genomics perspective on the genetic content of the alkaliphilic haloarchaeon Natrialba magadii ATCC 43099T.</title>
        <authorList>
            <person name="Siddaramappa S."/>
            <person name="Challacombe J.F."/>
            <person name="Decastro R.E."/>
            <person name="Pfeiffer F."/>
            <person name="Sastre D.E."/>
            <person name="Gimenez M.I."/>
            <person name="Paggi R.A."/>
            <person name="Detter J.C."/>
            <person name="Davenport K.W."/>
            <person name="Goodwin L.A."/>
            <person name="Kyrpides N."/>
            <person name="Tapia R."/>
            <person name="Pitluck S."/>
            <person name="Lucas S."/>
            <person name="Woyke T."/>
            <person name="Maupin-Furlow J.A."/>
        </authorList>
    </citation>
    <scope>NUCLEOTIDE SEQUENCE [LARGE SCALE GENOMIC DNA]</scope>
    <source>
        <strain evidence="2">ATCC 43099</strain>
        <strain evidence="4">ATCC 43099 / DSM 3394 / CCM 3739 / CIP 104546 / IAM 13178 / JCM 8861 / NBRC 102185 / NCIMB 2190 / MS3</strain>
    </source>
</reference>
<dbReference type="Proteomes" id="UP000011543">
    <property type="component" value="Unassembled WGS sequence"/>
</dbReference>
<evidence type="ECO:0000313" key="5">
    <source>
        <dbReference type="Proteomes" id="UP000011543"/>
    </source>
</evidence>
<dbReference type="GeneID" id="8826674"/>
<reference evidence="4" key="1">
    <citation type="submission" date="2010-02" db="EMBL/GenBank/DDBJ databases">
        <title>Complete sequence of plasmid 1 of Natrialba magadii ATCC 43099.</title>
        <authorList>
            <consortium name="US DOE Joint Genome Institute"/>
            <person name="Lucas S."/>
            <person name="Copeland A."/>
            <person name="Lapidus A."/>
            <person name="Cheng J.-F."/>
            <person name="Bruce D."/>
            <person name="Goodwin L."/>
            <person name="Pitluck S."/>
            <person name="Davenport K."/>
            <person name="Saunders E."/>
            <person name="Detter J.C."/>
            <person name="Han C."/>
            <person name="Tapia R."/>
            <person name="Land M."/>
            <person name="Hauser L."/>
            <person name="Kyrpides N."/>
            <person name="Mikhailova N."/>
            <person name="De Castro R.E."/>
            <person name="Maupin-Furlow J.A."/>
            <person name="Woyke T."/>
        </authorList>
    </citation>
    <scope>NUCLEOTIDE SEQUENCE [LARGE SCALE GENOMIC DNA]</scope>
    <source>
        <strain evidence="4">ATCC 43099 / DSM 3394 / CCM 3739 / CIP 104546 / IAM 13178 / JCM 8861 / NBRC 102185 / NCIMB 2190 / MS3</strain>
        <plasmid evidence="4">pNMAG01</plasmid>
    </source>
</reference>
<organism evidence="2 4">
    <name type="scientific">Natrialba magadii (strain ATCC 43099 / DSM 3394 / CCM 3739 / CIP 104546 / IAM 13178 / JCM 8861 / NBRC 102185 / NCIMB 2190 / MS3)</name>
    <name type="common">Natronobacterium magadii</name>
    <dbReference type="NCBI Taxonomy" id="547559"/>
    <lineage>
        <taxon>Archaea</taxon>
        <taxon>Methanobacteriati</taxon>
        <taxon>Methanobacteriota</taxon>
        <taxon>Stenosarchaea group</taxon>
        <taxon>Halobacteria</taxon>
        <taxon>Halobacteriales</taxon>
        <taxon>Natrialbaceae</taxon>
        <taxon>Natrialba</taxon>
    </lineage>
</organism>
<proteinExistence type="predicted"/>
<keyword evidence="1" id="KW-0472">Membrane</keyword>
<reference evidence="2" key="4">
    <citation type="submission" date="2016-09" db="EMBL/GenBank/DDBJ databases">
        <authorList>
            <person name="Pfeiffer F."/>
        </authorList>
    </citation>
    <scope>NUCLEOTIDE SEQUENCE</scope>
    <source>
        <strain evidence="2">ATCC 43099</strain>
        <plasmid evidence="2">pNMAG01</plasmid>
    </source>
</reference>
<dbReference type="EMBL" id="CP001933">
    <property type="protein sequence ID" value="ADD07345.1"/>
    <property type="molecule type" value="Genomic_DNA"/>
</dbReference>
<sequence>MRTSPAKLLILIALIFVIVIELRTVLAFFDIETSILEAAVVSIVATLIVIAWAFTPSSTNADQ</sequence>
<accession>D3T186</accession>
<evidence type="ECO:0000313" key="3">
    <source>
        <dbReference type="EMBL" id="ELY32601.1"/>
    </source>
</evidence>
<dbReference type="PATRIC" id="fig|547559.17.peg.711"/>
<keyword evidence="1" id="KW-0812">Transmembrane</keyword>
<evidence type="ECO:0000313" key="4">
    <source>
        <dbReference type="Proteomes" id="UP000001879"/>
    </source>
</evidence>
<reference evidence="3 5" key="3">
    <citation type="journal article" date="2014" name="PLoS Genet.">
        <title>Phylogenetically driven sequencing of extremely halophilic archaea reveals strategies for static and dynamic osmo-response.</title>
        <authorList>
            <person name="Becker E.A."/>
            <person name="Seitzer P.M."/>
            <person name="Tritt A."/>
            <person name="Larsen D."/>
            <person name="Krusor M."/>
            <person name="Yao A.I."/>
            <person name="Wu D."/>
            <person name="Madern D."/>
            <person name="Eisen J.A."/>
            <person name="Darling A.E."/>
            <person name="Facciotti M.T."/>
        </authorList>
    </citation>
    <scope>NUCLEOTIDE SEQUENCE [LARGE SCALE GENOMIC DNA]</scope>
    <source>
        <strain evidence="5">ATCC 43099 / DSM 3394 / CCM 3739 / CIP 104546 / IAM 13178 / JCM 8861 / NBRC 102185 / NCIMB 2190 / MS3</strain>
        <strain evidence="3">MS-3</strain>
    </source>
</reference>
<geneLocation type="plasmid" evidence="2 4">
    <name>pNMAG01</name>
</geneLocation>
<protein>
    <submittedName>
        <fullName evidence="2">CbaC protein</fullName>
    </submittedName>
</protein>
<evidence type="ECO:0000256" key="1">
    <source>
        <dbReference type="SAM" id="Phobius"/>
    </source>
</evidence>
<gene>
    <name evidence="2" type="primary">cbaC2</name>
    <name evidence="2" type="ordered locus">Nmag_3804</name>
    <name evidence="3" type="ORF">C500_03719</name>
</gene>
<feature type="transmembrane region" description="Helical" evidence="1">
    <location>
        <begin position="35"/>
        <end position="54"/>
    </location>
</feature>
<evidence type="ECO:0000313" key="2">
    <source>
        <dbReference type="EMBL" id="ADD07345.1"/>
    </source>
</evidence>
<keyword evidence="2" id="KW-0614">Plasmid</keyword>
<dbReference type="HOGENOM" id="CLU_202267_0_0_2"/>
<dbReference type="EMBL" id="AOHS01000014">
    <property type="protein sequence ID" value="ELY32601.1"/>
    <property type="molecule type" value="Genomic_DNA"/>
</dbReference>
<name>D3T186_NATMM</name>